<name>A0A0U2GSD0_EPHMU</name>
<dbReference type="PROSITE" id="PS00036">
    <property type="entry name" value="BZIP_BASIC"/>
    <property type="match status" value="1"/>
</dbReference>
<evidence type="ECO:0000256" key="2">
    <source>
        <dbReference type="ARBA" id="ARBA00023015"/>
    </source>
</evidence>
<protein>
    <submittedName>
        <fullName evidence="7">Transcription factor AP-1</fullName>
    </submittedName>
</protein>
<dbReference type="GO" id="GO:0005667">
    <property type="term" value="C:transcription regulator complex"/>
    <property type="evidence" value="ECO:0007669"/>
    <property type="project" value="TreeGrafter"/>
</dbReference>
<comment type="similarity">
    <text evidence="1">Belongs to the bZIP family. Jun subfamily.</text>
</comment>
<feature type="coiled-coil region" evidence="5">
    <location>
        <begin position="253"/>
        <end position="307"/>
    </location>
</feature>
<dbReference type="Pfam" id="PF03957">
    <property type="entry name" value="Jun"/>
    <property type="match status" value="1"/>
</dbReference>
<proteinExistence type="evidence at transcript level"/>
<dbReference type="PROSITE" id="PS50217">
    <property type="entry name" value="BZIP"/>
    <property type="match status" value="1"/>
</dbReference>
<evidence type="ECO:0000256" key="5">
    <source>
        <dbReference type="SAM" id="Coils"/>
    </source>
</evidence>
<dbReference type="SMART" id="SM00338">
    <property type="entry name" value="BRLZ"/>
    <property type="match status" value="1"/>
</dbReference>
<reference evidence="7" key="1">
    <citation type="submission" date="2014-10" db="EMBL/GenBank/DDBJ databases">
        <title>The Rho/Rock Pathway Is a Key Ancestral Toolkit Involved in Morphogenesis and Cell Proliferation.</title>
        <authorList>
            <person name="Schenkelaars Q."/>
            <person name="Fierro-Constain L."/>
            <person name="Renard E."/>
            <person name="Borchiellini C."/>
            <person name="Hill A.L."/>
        </authorList>
    </citation>
    <scope>NUCLEOTIDE SEQUENCE</scope>
</reference>
<evidence type="ECO:0000256" key="1">
    <source>
        <dbReference type="ARBA" id="ARBA00006882"/>
    </source>
</evidence>
<dbReference type="EMBL" id="KM983311">
    <property type="protein sequence ID" value="ALB75317.1"/>
    <property type="molecule type" value="mRNA"/>
</dbReference>
<dbReference type="CDD" id="cd14696">
    <property type="entry name" value="bZIP_Jun"/>
    <property type="match status" value="1"/>
</dbReference>
<keyword evidence="2" id="KW-0805">Transcription regulation</keyword>
<dbReference type="PRINTS" id="PR00043">
    <property type="entry name" value="LEUZIPPRJUN"/>
</dbReference>
<dbReference type="PANTHER" id="PTHR11462">
    <property type="entry name" value="JUN TRANSCRIPTION FACTOR-RELATED"/>
    <property type="match status" value="1"/>
</dbReference>
<dbReference type="Gene3D" id="1.20.5.170">
    <property type="match status" value="1"/>
</dbReference>
<organism evidence="7">
    <name type="scientific">Ephydatia muelleri</name>
    <name type="common">Mueller's freshwater sponge</name>
    <name type="synonym">Spongilla muelleri</name>
    <dbReference type="NCBI Taxonomy" id="6052"/>
    <lineage>
        <taxon>Eukaryota</taxon>
        <taxon>Metazoa</taxon>
        <taxon>Porifera</taxon>
        <taxon>Demospongiae</taxon>
        <taxon>Heteroscleromorpha</taxon>
        <taxon>Spongillida</taxon>
        <taxon>Spongillidae</taxon>
        <taxon>Ephydatia</taxon>
    </lineage>
</organism>
<dbReference type="GO" id="GO:0051726">
    <property type="term" value="P:regulation of cell cycle"/>
    <property type="evidence" value="ECO:0007669"/>
    <property type="project" value="TreeGrafter"/>
</dbReference>
<dbReference type="Pfam" id="PF00170">
    <property type="entry name" value="bZIP_1"/>
    <property type="match status" value="1"/>
</dbReference>
<sequence length="328" mass="36032">MAKMMSGAIMDGSLYDDLNDFQKPCVRGMFPELKVKQENCLSSLLPDSRAFPLTTSDVDSLFTGGCSTTAATQNRFLRNSAPVTAEQEMYAQGFLDALDQLHQRQNKGGLLDNSMIHRGGYCGTQAASHANFSHSNSLSLASVAPTYVTASMDTIPDFSNTQGTQNTYPSTTGQDAYAFGGMMPFVQQQQQPAQPHPLDSYGGYGVLAANPMGSNGSIHSDDTYRQVTPDLLRELQAVVPADMRTQEHMKVERKKARNRIAASKCRLRRLQRESELSGKVKGLKDHNRELRDQLNELKDQLSELKSSITRHAKGGCRIGEKSFNTAIA</sequence>
<evidence type="ECO:0000256" key="3">
    <source>
        <dbReference type="ARBA" id="ARBA00023125"/>
    </source>
</evidence>
<dbReference type="InterPro" id="IPR004827">
    <property type="entry name" value="bZIP"/>
</dbReference>
<keyword evidence="5" id="KW-0175">Coiled coil</keyword>
<evidence type="ECO:0000259" key="6">
    <source>
        <dbReference type="PROSITE" id="PS50217"/>
    </source>
</evidence>
<dbReference type="GO" id="GO:0042127">
    <property type="term" value="P:regulation of cell population proliferation"/>
    <property type="evidence" value="ECO:0007669"/>
    <property type="project" value="TreeGrafter"/>
</dbReference>
<keyword evidence="3" id="KW-0238">DNA-binding</keyword>
<dbReference type="AlphaFoldDB" id="A0A0U2GSD0"/>
<dbReference type="SUPFAM" id="SSF57959">
    <property type="entry name" value="Leucine zipper domain"/>
    <property type="match status" value="1"/>
</dbReference>
<dbReference type="InterPro" id="IPR002112">
    <property type="entry name" value="Leuzip_Jun"/>
</dbReference>
<feature type="domain" description="BZIP" evidence="6">
    <location>
        <begin position="248"/>
        <end position="311"/>
    </location>
</feature>
<dbReference type="GO" id="GO:0000981">
    <property type="term" value="F:DNA-binding transcription factor activity, RNA polymerase II-specific"/>
    <property type="evidence" value="ECO:0007669"/>
    <property type="project" value="TreeGrafter"/>
</dbReference>
<dbReference type="InterPro" id="IPR046347">
    <property type="entry name" value="bZIP_sf"/>
</dbReference>
<dbReference type="PANTHER" id="PTHR11462:SF35">
    <property type="entry name" value="TRANSCRIPTION FACTOR JRA"/>
    <property type="match status" value="1"/>
</dbReference>
<evidence type="ECO:0000256" key="4">
    <source>
        <dbReference type="ARBA" id="ARBA00023163"/>
    </source>
</evidence>
<accession>A0A0U2GSD0</accession>
<evidence type="ECO:0000313" key="7">
    <source>
        <dbReference type="EMBL" id="ALB75317.1"/>
    </source>
</evidence>
<keyword evidence="4" id="KW-0804">Transcription</keyword>
<dbReference type="GO" id="GO:0000978">
    <property type="term" value="F:RNA polymerase II cis-regulatory region sequence-specific DNA binding"/>
    <property type="evidence" value="ECO:0007669"/>
    <property type="project" value="TreeGrafter"/>
</dbReference>
<dbReference type="InterPro" id="IPR050946">
    <property type="entry name" value="AP-1_TF_bZIP"/>
</dbReference>
<dbReference type="InterPro" id="IPR005643">
    <property type="entry name" value="JNK"/>
</dbReference>